<evidence type="ECO:0000259" key="1">
    <source>
        <dbReference type="Pfam" id="PF16297"/>
    </source>
</evidence>
<evidence type="ECO:0000313" key="3">
    <source>
        <dbReference type="Proteomes" id="UP000694701"/>
    </source>
</evidence>
<name>A0A8C2I2C8_CYPCA</name>
<sequence length="112" mass="12203">MVQQLGNLLQSALTASCTPRSASASPMVLPASYVEESAGCGGFLLQVSLYIEVQLQKFSTNRSKVAFLIFLLSGRALQWAKAIWDANSAINNSYGAFPAHFKEVFVVRTWEG</sequence>
<organism evidence="2 3">
    <name type="scientific">Cyprinus carpio</name>
    <name type="common">Common carp</name>
    <dbReference type="NCBI Taxonomy" id="7962"/>
    <lineage>
        <taxon>Eukaryota</taxon>
        <taxon>Metazoa</taxon>
        <taxon>Chordata</taxon>
        <taxon>Craniata</taxon>
        <taxon>Vertebrata</taxon>
        <taxon>Euteleostomi</taxon>
        <taxon>Actinopterygii</taxon>
        <taxon>Neopterygii</taxon>
        <taxon>Teleostei</taxon>
        <taxon>Ostariophysi</taxon>
        <taxon>Cypriniformes</taxon>
        <taxon>Cyprinidae</taxon>
        <taxon>Cyprininae</taxon>
        <taxon>Cyprinus</taxon>
    </lineage>
</organism>
<evidence type="ECO:0000313" key="2">
    <source>
        <dbReference type="Ensembl" id="ENSCCRP00020073480.1"/>
    </source>
</evidence>
<dbReference type="Ensembl" id="ENSCCRT00020080670.1">
    <property type="protein sequence ID" value="ENSCCRP00020073480.1"/>
    <property type="gene ID" value="ENSCCRG00020034333.1"/>
</dbReference>
<feature type="domain" description="DUF4939" evidence="1">
    <location>
        <begin position="16"/>
        <end position="106"/>
    </location>
</feature>
<protein>
    <recommendedName>
        <fullName evidence="1">DUF4939 domain-containing protein</fullName>
    </recommendedName>
</protein>
<dbReference type="InterPro" id="IPR032549">
    <property type="entry name" value="DUF4939"/>
</dbReference>
<accession>A0A8C2I2C8</accession>
<proteinExistence type="predicted"/>
<dbReference type="Pfam" id="PF16297">
    <property type="entry name" value="DUF4939"/>
    <property type="match status" value="1"/>
</dbReference>
<dbReference type="Proteomes" id="UP000694701">
    <property type="component" value="Unplaced"/>
</dbReference>
<reference evidence="2" key="1">
    <citation type="submission" date="2025-08" db="UniProtKB">
        <authorList>
            <consortium name="Ensembl"/>
        </authorList>
    </citation>
    <scope>IDENTIFICATION</scope>
</reference>
<dbReference type="AlphaFoldDB" id="A0A8C2I2C8"/>